<protein>
    <submittedName>
        <fullName evidence="2">Uncharacterized protein</fullName>
    </submittedName>
</protein>
<keyword evidence="3" id="KW-1185">Reference proteome</keyword>
<accession>A0ABU5F487</accession>
<gene>
    <name evidence="2" type="ORF">R5W23_003383</name>
</gene>
<proteinExistence type="predicted"/>
<organism evidence="2 3">
    <name type="scientific">Gemmata algarum</name>
    <dbReference type="NCBI Taxonomy" id="2975278"/>
    <lineage>
        <taxon>Bacteria</taxon>
        <taxon>Pseudomonadati</taxon>
        <taxon>Planctomycetota</taxon>
        <taxon>Planctomycetia</taxon>
        <taxon>Gemmatales</taxon>
        <taxon>Gemmataceae</taxon>
        <taxon>Gemmata</taxon>
    </lineage>
</organism>
<feature type="region of interest" description="Disordered" evidence="1">
    <location>
        <begin position="224"/>
        <end position="246"/>
    </location>
</feature>
<evidence type="ECO:0000313" key="2">
    <source>
        <dbReference type="EMBL" id="MDY3561953.1"/>
    </source>
</evidence>
<dbReference type="RefSeq" id="WP_320688294.1">
    <property type="nucleotide sequence ID" value="NZ_JAXBLV010000203.1"/>
</dbReference>
<dbReference type="EMBL" id="JAXBLV010000203">
    <property type="protein sequence ID" value="MDY3561953.1"/>
    <property type="molecule type" value="Genomic_DNA"/>
</dbReference>
<feature type="compositionally biased region" description="Basic residues" evidence="1">
    <location>
        <begin position="234"/>
        <end position="246"/>
    </location>
</feature>
<evidence type="ECO:0000256" key="1">
    <source>
        <dbReference type="SAM" id="MobiDB-lite"/>
    </source>
</evidence>
<reference evidence="3" key="1">
    <citation type="journal article" date="2023" name="Mar. Drugs">
        <title>Gemmata algarum, a Novel Planctomycete Isolated from an Algal Mat, Displays Antimicrobial Activity.</title>
        <authorList>
            <person name="Kumar G."/>
            <person name="Kallscheuer N."/>
            <person name="Kashif M."/>
            <person name="Ahamad S."/>
            <person name="Jagadeeshwari U."/>
            <person name="Pannikurungottu S."/>
            <person name="Haufschild T."/>
            <person name="Kabuu M."/>
            <person name="Sasikala C."/>
            <person name="Jogler C."/>
            <person name="Ramana C."/>
        </authorList>
    </citation>
    <scope>NUCLEOTIDE SEQUENCE [LARGE SCALE GENOMIC DNA]</scope>
    <source>
        <strain evidence="3">JC673</strain>
    </source>
</reference>
<evidence type="ECO:0000313" key="3">
    <source>
        <dbReference type="Proteomes" id="UP001272242"/>
    </source>
</evidence>
<dbReference type="Proteomes" id="UP001272242">
    <property type="component" value="Unassembled WGS sequence"/>
</dbReference>
<sequence length="246" mass="26755">MQFWLPAMPKTLVGAGTVGKISARVSQKGCPMPPGPPLELNSVETNHPQASILYGFAIPTIVRLSLDPTRLPSGTMTRCVTVEWVCRPGGGAPEVFTRDIEWAQVPQHLKDQCVKWPNTRNEEDISEDAAIGVMALLLHELAGAVILSVLQIGSGGDYLVEIQGQPPLQAESSGVRDDPHGYESTARLKQKCSQVLTKSEVGFASVVAFRHPPDQGVRCQLHYVSRTGPGSNHPKVKKRGRKKKRP</sequence>
<comment type="caution">
    <text evidence="2">The sequence shown here is derived from an EMBL/GenBank/DDBJ whole genome shotgun (WGS) entry which is preliminary data.</text>
</comment>
<name>A0ABU5F487_9BACT</name>